<dbReference type="GO" id="GO:0007032">
    <property type="term" value="P:endosome organization"/>
    <property type="evidence" value="ECO:0007669"/>
    <property type="project" value="TreeGrafter"/>
</dbReference>
<evidence type="ECO:0000256" key="1">
    <source>
        <dbReference type="ARBA" id="ARBA00022443"/>
    </source>
</evidence>
<feature type="region of interest" description="Disordered" evidence="4">
    <location>
        <begin position="637"/>
        <end position="716"/>
    </location>
</feature>
<feature type="domain" description="SH3" evidence="5">
    <location>
        <begin position="1"/>
        <end position="62"/>
    </location>
</feature>
<dbReference type="Gene3D" id="1.10.150.50">
    <property type="entry name" value="Transcription Factor, Ets-1"/>
    <property type="match status" value="1"/>
</dbReference>
<gene>
    <name evidence="8" type="ORF">BCR39DRAFT_475488</name>
</gene>
<feature type="compositionally biased region" description="Pro residues" evidence="4">
    <location>
        <begin position="702"/>
        <end position="716"/>
    </location>
</feature>
<dbReference type="Pfam" id="PF00169">
    <property type="entry name" value="PH"/>
    <property type="match status" value="1"/>
</dbReference>
<feature type="compositionally biased region" description="Low complexity" evidence="4">
    <location>
        <begin position="368"/>
        <end position="378"/>
    </location>
</feature>
<dbReference type="SMART" id="SM00326">
    <property type="entry name" value="SH3"/>
    <property type="match status" value="1"/>
</dbReference>
<dbReference type="Proteomes" id="UP000193986">
    <property type="component" value="Unassembled WGS sequence"/>
</dbReference>
<reference evidence="8 9" key="1">
    <citation type="submission" date="2016-07" db="EMBL/GenBank/DDBJ databases">
        <title>Pervasive Adenine N6-methylation of Active Genes in Fungi.</title>
        <authorList>
            <consortium name="DOE Joint Genome Institute"/>
            <person name="Mondo S.J."/>
            <person name="Dannebaum R.O."/>
            <person name="Kuo R.C."/>
            <person name="Labutti K."/>
            <person name="Haridas S."/>
            <person name="Kuo A."/>
            <person name="Salamov A."/>
            <person name="Ahrendt S.R."/>
            <person name="Lipzen A."/>
            <person name="Sullivan W."/>
            <person name="Andreopoulos W.B."/>
            <person name="Clum A."/>
            <person name="Lindquist E."/>
            <person name="Daum C."/>
            <person name="Ramamoorthy G.K."/>
            <person name="Gryganskyi A."/>
            <person name="Culley D."/>
            <person name="Magnuson J.K."/>
            <person name="James T.Y."/>
            <person name="O'Malley M.A."/>
            <person name="Stajich J.E."/>
            <person name="Spatafora J.W."/>
            <person name="Visel A."/>
            <person name="Grigoriev I.V."/>
        </authorList>
    </citation>
    <scope>NUCLEOTIDE SEQUENCE [LARGE SCALE GENOMIC DNA]</scope>
    <source>
        <strain evidence="8 9">68-887.2</strain>
    </source>
</reference>
<dbReference type="PROSITE" id="PS50002">
    <property type="entry name" value="SH3"/>
    <property type="match status" value="1"/>
</dbReference>
<evidence type="ECO:0000259" key="5">
    <source>
        <dbReference type="PROSITE" id="PS50002"/>
    </source>
</evidence>
<proteinExistence type="predicted"/>
<evidence type="ECO:0000256" key="4">
    <source>
        <dbReference type="SAM" id="MobiDB-lite"/>
    </source>
</evidence>
<dbReference type="GO" id="GO:0005829">
    <property type="term" value="C:cytosol"/>
    <property type="evidence" value="ECO:0007669"/>
    <property type="project" value="GOC"/>
</dbReference>
<dbReference type="STRING" id="71784.A0A1Y2BLH0"/>
<comment type="caution">
    <text evidence="8">The sequence shown here is derived from an EMBL/GenBank/DDBJ whole genome shotgun (WGS) entry which is preliminary data.</text>
</comment>
<evidence type="ECO:0008006" key="10">
    <source>
        <dbReference type="Google" id="ProtNLM"/>
    </source>
</evidence>
<dbReference type="GO" id="GO:0042147">
    <property type="term" value="P:retrograde transport, endosome to Golgi"/>
    <property type="evidence" value="ECO:0007669"/>
    <property type="project" value="TreeGrafter"/>
</dbReference>
<feature type="compositionally biased region" description="Polar residues" evidence="4">
    <location>
        <begin position="480"/>
        <end position="497"/>
    </location>
</feature>
<dbReference type="InterPro" id="IPR013761">
    <property type="entry name" value="SAM/pointed_sf"/>
</dbReference>
<protein>
    <recommendedName>
        <fullName evidence="10">Phospholipid binding protein</fullName>
    </recommendedName>
</protein>
<keyword evidence="2" id="KW-0597">Phosphoprotein</keyword>
<dbReference type="EMBL" id="MCFC01000001">
    <property type="protein sequence ID" value="ORY35510.1"/>
    <property type="molecule type" value="Genomic_DNA"/>
</dbReference>
<feature type="region of interest" description="Disordered" evidence="4">
    <location>
        <begin position="61"/>
        <end position="109"/>
    </location>
</feature>
<keyword evidence="1 3" id="KW-0728">SH3 domain</keyword>
<organism evidence="8 9">
    <name type="scientific">Naematelia encephala</name>
    <dbReference type="NCBI Taxonomy" id="71784"/>
    <lineage>
        <taxon>Eukaryota</taxon>
        <taxon>Fungi</taxon>
        <taxon>Dikarya</taxon>
        <taxon>Basidiomycota</taxon>
        <taxon>Agaricomycotina</taxon>
        <taxon>Tremellomycetes</taxon>
        <taxon>Tremellales</taxon>
        <taxon>Naemateliaceae</taxon>
        <taxon>Naematelia</taxon>
    </lineage>
</organism>
<feature type="compositionally biased region" description="Low complexity" evidence="4">
    <location>
        <begin position="244"/>
        <end position="253"/>
    </location>
</feature>
<dbReference type="InParanoid" id="A0A1Y2BLH0"/>
<dbReference type="CDD" id="cd00174">
    <property type="entry name" value="SH3"/>
    <property type="match status" value="1"/>
</dbReference>
<feature type="compositionally biased region" description="Low complexity" evidence="4">
    <location>
        <begin position="418"/>
        <end position="444"/>
    </location>
</feature>
<dbReference type="InterPro" id="IPR045188">
    <property type="entry name" value="Boi1/Boi2-like"/>
</dbReference>
<evidence type="ECO:0000259" key="7">
    <source>
        <dbReference type="PROSITE" id="PS50105"/>
    </source>
</evidence>
<dbReference type="SUPFAM" id="SSF50729">
    <property type="entry name" value="PH domain-like"/>
    <property type="match status" value="1"/>
</dbReference>
<evidence type="ECO:0000259" key="6">
    <source>
        <dbReference type="PROSITE" id="PS50003"/>
    </source>
</evidence>
<dbReference type="SUPFAM" id="SSF47769">
    <property type="entry name" value="SAM/Pointed domain"/>
    <property type="match status" value="1"/>
</dbReference>
<dbReference type="SUPFAM" id="SSF50044">
    <property type="entry name" value="SH3-domain"/>
    <property type="match status" value="1"/>
</dbReference>
<dbReference type="InterPro" id="IPR001660">
    <property type="entry name" value="SAM"/>
</dbReference>
<dbReference type="GO" id="GO:0005802">
    <property type="term" value="C:trans-Golgi network"/>
    <property type="evidence" value="ECO:0007669"/>
    <property type="project" value="TreeGrafter"/>
</dbReference>
<accession>A0A1Y2BLH0</accession>
<sequence length="830" mass="88610">MFKVRAVHTFVAEHGDELEFQAGEEIEVLEKDEAFGDGWWRGRNLKGEEGLFPATYITEETPAAEPAPRLPSAQPSPKAIPDDANAPNIPTQTPLGTSHGVLPSEAPAASSNGVVDTVVATAGAAAAGVGNMMGKTIGDIQDAIESIAKPESDDEEELGIRQDARARLAEQAKLANEQREKQRTSGGVTGLVYSDESEDEEDHHHTNGFADAPQPQNGTQSVALAPTLPIQSNGAPTANRSVSTPPAETLEPALPLPATPPVGSFGRMSMSAPSAWTVDEVVNWAAAKGFDESICAKFQEHEISGDLLLELDANLLKELDIPQFGKRLRIAQAIAELRRPSSVASSQLSPGVNGSMRGFSSAPNAFAPSTGTPPISSSPTPPENGGYSAWSHGRKTSGTPSVAPPMAAIKEGPPAEQPATSTTPSITATSLSMPASPVTPSTSTTKRESTGSIGHKKGKTSLDQKDRLSFFGRNRKPAPSSMSPGTNSTRVATPSRQMQTVNVEQPSTTGSNARALQQIGKPDFSGYMKKKGERYGTWKTRYFVLKGPHLYYMKSEEEDRVKGHIELRGQRVIVDENTNPGSYGFRLVGADKPHSFSSSEQTIIREWMKALMKATIARDYSVPVTSSCNIPTIPLAEAQALSPRPPSPATRDATQRATRRENVNQLTAHDASVLMSLDTTRRASQNLSLPSRPSRDGRRPSSAPPPQQPIAAPPVPDDTQRELIEWVNNTLPPPYPKASSFPQSFTSGEVIFLLVRSLSGIEPNPPVPPDAFAPINGQINLEGLFAMMDILIDSGIDTVGVSINDVRSGEAQAIARLLESVRGWTNGVAR</sequence>
<dbReference type="SMART" id="SM00454">
    <property type="entry name" value="SAM"/>
    <property type="match status" value="1"/>
</dbReference>
<dbReference type="GO" id="GO:0001881">
    <property type="term" value="P:receptor recycling"/>
    <property type="evidence" value="ECO:0007669"/>
    <property type="project" value="TreeGrafter"/>
</dbReference>
<feature type="domain" description="SAM" evidence="7">
    <location>
        <begin position="276"/>
        <end position="340"/>
    </location>
</feature>
<feature type="compositionally biased region" description="Polar residues" evidence="4">
    <location>
        <begin position="229"/>
        <end position="243"/>
    </location>
</feature>
<dbReference type="OrthoDB" id="73680at2759"/>
<dbReference type="PANTHER" id="PTHR22902">
    <property type="entry name" value="SESQUIPEDALIAN"/>
    <property type="match status" value="1"/>
</dbReference>
<feature type="compositionally biased region" description="Polar residues" evidence="4">
    <location>
        <begin position="342"/>
        <end position="352"/>
    </location>
</feature>
<dbReference type="InterPro" id="IPR011993">
    <property type="entry name" value="PH-like_dom_sf"/>
</dbReference>
<dbReference type="Gene3D" id="2.30.29.30">
    <property type="entry name" value="Pleckstrin-homology domain (PH domain)/Phosphotyrosine-binding domain (PTB)"/>
    <property type="match status" value="1"/>
</dbReference>
<evidence type="ECO:0000256" key="2">
    <source>
        <dbReference type="ARBA" id="ARBA00022553"/>
    </source>
</evidence>
<dbReference type="InterPro" id="IPR001452">
    <property type="entry name" value="SH3_domain"/>
</dbReference>
<dbReference type="SMART" id="SM00233">
    <property type="entry name" value="PH"/>
    <property type="match status" value="1"/>
</dbReference>
<dbReference type="PANTHER" id="PTHR22902:SF27">
    <property type="entry name" value="PLECKSTRIN HOMOLOGY DOMAIN-CONTAINING FAMILY A MEMBER 3"/>
    <property type="match status" value="1"/>
</dbReference>
<name>A0A1Y2BLH0_9TREE</name>
<feature type="region of interest" description="Disordered" evidence="4">
    <location>
        <begin position="195"/>
        <end position="255"/>
    </location>
</feature>
<dbReference type="Pfam" id="PF00018">
    <property type="entry name" value="SH3_1"/>
    <property type="match status" value="1"/>
</dbReference>
<dbReference type="PRINTS" id="PR00452">
    <property type="entry name" value="SH3DOMAIN"/>
</dbReference>
<evidence type="ECO:0000313" key="9">
    <source>
        <dbReference type="Proteomes" id="UP000193986"/>
    </source>
</evidence>
<keyword evidence="9" id="KW-1185">Reference proteome</keyword>
<evidence type="ECO:0000256" key="3">
    <source>
        <dbReference type="PROSITE-ProRule" id="PRU00192"/>
    </source>
</evidence>
<dbReference type="Pfam" id="PF07647">
    <property type="entry name" value="SAM_2"/>
    <property type="match status" value="1"/>
</dbReference>
<dbReference type="CDD" id="cd13316">
    <property type="entry name" value="PH_Boi"/>
    <property type="match status" value="1"/>
</dbReference>
<evidence type="ECO:0000313" key="8">
    <source>
        <dbReference type="EMBL" id="ORY35510.1"/>
    </source>
</evidence>
<dbReference type="Gene3D" id="2.30.30.40">
    <property type="entry name" value="SH3 Domains"/>
    <property type="match status" value="1"/>
</dbReference>
<dbReference type="AlphaFoldDB" id="A0A1Y2BLH0"/>
<dbReference type="GO" id="GO:0005769">
    <property type="term" value="C:early endosome"/>
    <property type="evidence" value="ECO:0007669"/>
    <property type="project" value="TreeGrafter"/>
</dbReference>
<dbReference type="InterPro" id="IPR036028">
    <property type="entry name" value="SH3-like_dom_sf"/>
</dbReference>
<dbReference type="GO" id="GO:0055037">
    <property type="term" value="C:recycling endosome"/>
    <property type="evidence" value="ECO:0007669"/>
    <property type="project" value="TreeGrafter"/>
</dbReference>
<dbReference type="PROSITE" id="PS50003">
    <property type="entry name" value="PH_DOMAIN"/>
    <property type="match status" value="1"/>
</dbReference>
<feature type="domain" description="PH" evidence="6">
    <location>
        <begin position="521"/>
        <end position="616"/>
    </location>
</feature>
<dbReference type="InterPro" id="IPR001849">
    <property type="entry name" value="PH_domain"/>
</dbReference>
<dbReference type="FunCoup" id="A0A1Y2BLH0">
    <property type="interactions" value="44"/>
</dbReference>
<dbReference type="PROSITE" id="PS50105">
    <property type="entry name" value="SAM_DOMAIN"/>
    <property type="match status" value="1"/>
</dbReference>
<feature type="region of interest" description="Disordered" evidence="4">
    <location>
        <begin position="341"/>
        <end position="497"/>
    </location>
</feature>